<proteinExistence type="predicted"/>
<protein>
    <submittedName>
        <fullName evidence="1">Villin-4-like</fullName>
    </submittedName>
</protein>
<name>A0A5N5FUG2_9ROSA</name>
<evidence type="ECO:0000313" key="1">
    <source>
        <dbReference type="EMBL" id="KAB2604822.1"/>
    </source>
</evidence>
<accession>A0A5N5FUG2</accession>
<dbReference type="Proteomes" id="UP000327157">
    <property type="component" value="Unassembled WGS sequence"/>
</dbReference>
<reference evidence="1 2" key="1">
    <citation type="submission" date="2019-09" db="EMBL/GenBank/DDBJ databases">
        <authorList>
            <person name="Ou C."/>
        </authorList>
    </citation>
    <scope>NUCLEOTIDE SEQUENCE [LARGE SCALE GENOMIC DNA]</scope>
    <source>
        <strain evidence="1">S2</strain>
        <tissue evidence="1">Leaf</tissue>
    </source>
</reference>
<sequence length="81" mass="9563">MGKYDKISSFLGTPFLISHFLFGFGDDGFEVGDEVGWVWTSLVRRFRPPPPYPKERRLVRLMMTRRRRGGRCRCCWMKDCG</sequence>
<organism evidence="1 2">
    <name type="scientific">Pyrus ussuriensis x Pyrus communis</name>
    <dbReference type="NCBI Taxonomy" id="2448454"/>
    <lineage>
        <taxon>Eukaryota</taxon>
        <taxon>Viridiplantae</taxon>
        <taxon>Streptophyta</taxon>
        <taxon>Embryophyta</taxon>
        <taxon>Tracheophyta</taxon>
        <taxon>Spermatophyta</taxon>
        <taxon>Magnoliopsida</taxon>
        <taxon>eudicotyledons</taxon>
        <taxon>Gunneridae</taxon>
        <taxon>Pentapetalae</taxon>
        <taxon>rosids</taxon>
        <taxon>fabids</taxon>
        <taxon>Rosales</taxon>
        <taxon>Rosaceae</taxon>
        <taxon>Amygdaloideae</taxon>
        <taxon>Maleae</taxon>
        <taxon>Pyrus</taxon>
    </lineage>
</organism>
<comment type="caution">
    <text evidence="1">The sequence shown here is derived from an EMBL/GenBank/DDBJ whole genome shotgun (WGS) entry which is preliminary data.</text>
</comment>
<dbReference type="AlphaFoldDB" id="A0A5N5FUG2"/>
<gene>
    <name evidence="1" type="ORF">D8674_037109</name>
</gene>
<evidence type="ECO:0000313" key="2">
    <source>
        <dbReference type="Proteomes" id="UP000327157"/>
    </source>
</evidence>
<reference evidence="1 2" key="2">
    <citation type="submission" date="2019-11" db="EMBL/GenBank/DDBJ databases">
        <title>A de novo genome assembly of a pear dwarfing rootstock.</title>
        <authorList>
            <person name="Wang F."/>
            <person name="Wang J."/>
            <person name="Li S."/>
            <person name="Zhang Y."/>
            <person name="Fang M."/>
            <person name="Ma L."/>
            <person name="Zhao Y."/>
            <person name="Jiang S."/>
        </authorList>
    </citation>
    <scope>NUCLEOTIDE SEQUENCE [LARGE SCALE GENOMIC DNA]</scope>
    <source>
        <strain evidence="1">S2</strain>
        <tissue evidence="1">Leaf</tissue>
    </source>
</reference>
<keyword evidence="2" id="KW-1185">Reference proteome</keyword>
<dbReference type="EMBL" id="SMOL01000577">
    <property type="protein sequence ID" value="KAB2604822.1"/>
    <property type="molecule type" value="Genomic_DNA"/>
</dbReference>